<reference evidence="9" key="1">
    <citation type="submission" date="2015-07" db="EMBL/GenBank/DDBJ databases">
        <title>Near-Complete Genome Sequence of the Cellulolytic Bacterium Bacteroides (Pseudobacteroides) cellulosolvens ATCC 35603.</title>
        <authorList>
            <person name="Dassa B."/>
            <person name="Utturkar S.M."/>
            <person name="Klingeman D.M."/>
            <person name="Hurt R.A."/>
            <person name="Keller M."/>
            <person name="Xu J."/>
            <person name="Reddy Y.H.K."/>
            <person name="Borovok I."/>
            <person name="Grinberg I.R."/>
            <person name="Lamed R."/>
            <person name="Zhivin O."/>
            <person name="Bayer E.A."/>
            <person name="Brown S.D."/>
        </authorList>
    </citation>
    <scope>NUCLEOTIDE SEQUENCE [LARGE SCALE GENOMIC DNA]</scope>
    <source>
        <strain evidence="9">DSM 2933</strain>
    </source>
</reference>
<keyword evidence="9" id="KW-1185">Reference proteome</keyword>
<evidence type="ECO:0000256" key="5">
    <source>
        <dbReference type="ARBA" id="ARBA00048470"/>
    </source>
</evidence>
<keyword evidence="1" id="KW-0456">Lyase</keyword>
<evidence type="ECO:0000256" key="2">
    <source>
        <dbReference type="ARBA" id="ARBA00023444"/>
    </source>
</evidence>
<feature type="domain" description="Siroheme decarboxylase AsnC-like ligand binding" evidence="6">
    <location>
        <begin position="62"/>
        <end position="147"/>
    </location>
</feature>
<evidence type="ECO:0000256" key="4">
    <source>
        <dbReference type="ARBA" id="ARBA00023471"/>
    </source>
</evidence>
<dbReference type="eggNOG" id="COG1522">
    <property type="taxonomic scope" value="Bacteria"/>
</dbReference>
<dbReference type="SMART" id="SM00344">
    <property type="entry name" value="HTH_ASNC"/>
    <property type="match status" value="1"/>
</dbReference>
<dbReference type="PANTHER" id="PTHR43413:SF1">
    <property type="entry name" value="SIROHEME DECARBOXYLASE NIRL SUBUNIT"/>
    <property type="match status" value="1"/>
</dbReference>
<dbReference type="InterPro" id="IPR040523">
    <property type="entry name" value="AsnC_trans_reg2"/>
</dbReference>
<dbReference type="InterPro" id="IPR036390">
    <property type="entry name" value="WH_DNA-bd_sf"/>
</dbReference>
<comment type="caution">
    <text evidence="8">The sequence shown here is derived from an EMBL/GenBank/DDBJ whole genome shotgun (WGS) entry which is preliminary data.</text>
</comment>
<dbReference type="OrthoDB" id="9806536at2"/>
<dbReference type="InterPro" id="IPR050684">
    <property type="entry name" value="HTH-Siroheme_Decarb"/>
</dbReference>
<comment type="pathway">
    <text evidence="2">Porphyrin-containing compound metabolism.</text>
</comment>
<gene>
    <name evidence="8" type="ORF">Bccel_3328</name>
</gene>
<dbReference type="Proteomes" id="UP000036923">
    <property type="component" value="Unassembled WGS sequence"/>
</dbReference>
<proteinExistence type="inferred from homology"/>
<sequence length="156" mass="18382">MLNDLDRKIIRILQEDILLQKEPFKAIAKDLDINEDALLERIHSLKEQKILRRIGAILHHRKAGFSHNAMVVWVVPEERSEEIGKLMASFSQISHCYKRVTFRDWPYNLYTMIHGQSKEECEEVVCNIAKITGVNEYEILYSTKELKKTSMKYFID</sequence>
<dbReference type="Gene3D" id="3.30.70.3460">
    <property type="match status" value="1"/>
</dbReference>
<accession>A0A0L6JRN5</accession>
<dbReference type="STRING" id="398512.Bccel_3328"/>
<dbReference type="InterPro" id="IPR019888">
    <property type="entry name" value="Tscrpt_reg_AsnC-like"/>
</dbReference>
<dbReference type="GO" id="GO:0016829">
    <property type="term" value="F:lyase activity"/>
    <property type="evidence" value="ECO:0007669"/>
    <property type="project" value="UniProtKB-KW"/>
</dbReference>
<evidence type="ECO:0000256" key="1">
    <source>
        <dbReference type="ARBA" id="ARBA00023239"/>
    </source>
</evidence>
<dbReference type="PATRIC" id="fig|398512.5.peg.3486"/>
<dbReference type="InterPro" id="IPR053953">
    <property type="entry name" value="NirdL-like_HTH"/>
</dbReference>
<dbReference type="Pfam" id="PF22451">
    <property type="entry name" value="NirdL-like_HTH"/>
    <property type="match status" value="1"/>
</dbReference>
<evidence type="ECO:0000313" key="8">
    <source>
        <dbReference type="EMBL" id="KNY28057.1"/>
    </source>
</evidence>
<comment type="similarity">
    <text evidence="3">Belongs to the Ahb/Nir family.</text>
</comment>
<feature type="domain" description="Siroheme decarboxylase NirL-like HTH" evidence="7">
    <location>
        <begin position="6"/>
        <end position="52"/>
    </location>
</feature>
<protein>
    <recommendedName>
        <fullName evidence="4">siroheme decarboxylase</fullName>
        <ecNumber evidence="4">4.1.1.111</ecNumber>
    </recommendedName>
</protein>
<dbReference type="Pfam" id="PF17805">
    <property type="entry name" value="AsnC_trans_reg2"/>
    <property type="match status" value="1"/>
</dbReference>
<dbReference type="EMBL" id="LGTC01000001">
    <property type="protein sequence ID" value="KNY28057.1"/>
    <property type="molecule type" value="Genomic_DNA"/>
</dbReference>
<evidence type="ECO:0000256" key="3">
    <source>
        <dbReference type="ARBA" id="ARBA00023457"/>
    </source>
</evidence>
<dbReference type="AlphaFoldDB" id="A0A0L6JRN5"/>
<evidence type="ECO:0000259" key="6">
    <source>
        <dbReference type="Pfam" id="PF17805"/>
    </source>
</evidence>
<comment type="catalytic activity">
    <reaction evidence="5">
        <text>siroheme + 2 H(+) = 12,18-didecarboxysiroheme + 2 CO2</text>
        <dbReference type="Rhea" id="RHEA:19093"/>
        <dbReference type="ChEBI" id="CHEBI:15378"/>
        <dbReference type="ChEBI" id="CHEBI:16526"/>
        <dbReference type="ChEBI" id="CHEBI:60052"/>
        <dbReference type="ChEBI" id="CHEBI:140497"/>
        <dbReference type="EC" id="4.1.1.111"/>
    </reaction>
</comment>
<dbReference type="RefSeq" id="WP_036939116.1">
    <property type="nucleotide sequence ID" value="NZ_JQKC01000008.1"/>
</dbReference>
<dbReference type="SUPFAM" id="SSF46785">
    <property type="entry name" value="Winged helix' DNA-binding domain"/>
    <property type="match status" value="1"/>
</dbReference>
<organism evidence="8 9">
    <name type="scientific">Pseudobacteroides cellulosolvens ATCC 35603 = DSM 2933</name>
    <dbReference type="NCBI Taxonomy" id="398512"/>
    <lineage>
        <taxon>Bacteria</taxon>
        <taxon>Bacillati</taxon>
        <taxon>Bacillota</taxon>
        <taxon>Clostridia</taxon>
        <taxon>Eubacteriales</taxon>
        <taxon>Oscillospiraceae</taxon>
        <taxon>Pseudobacteroides</taxon>
    </lineage>
</organism>
<dbReference type="EC" id="4.1.1.111" evidence="4"/>
<evidence type="ECO:0000259" key="7">
    <source>
        <dbReference type="Pfam" id="PF22451"/>
    </source>
</evidence>
<dbReference type="PANTHER" id="PTHR43413">
    <property type="entry name" value="TRANSCRIPTIONAL REGULATOR, ASNC FAMILY"/>
    <property type="match status" value="1"/>
</dbReference>
<evidence type="ECO:0000313" key="9">
    <source>
        <dbReference type="Proteomes" id="UP000036923"/>
    </source>
</evidence>
<name>A0A0L6JRN5_9FIRM</name>